<dbReference type="CDD" id="cd01960">
    <property type="entry name" value="nsLTP1"/>
    <property type="match status" value="1"/>
</dbReference>
<dbReference type="InterPro" id="IPR016140">
    <property type="entry name" value="Bifunc_inhib/LTP/seed_store"/>
</dbReference>
<keyword evidence="5" id="KW-1185">Reference proteome</keyword>
<protein>
    <recommendedName>
        <fullName evidence="1">Non-specific lipid-transfer protein</fullName>
    </recommendedName>
</protein>
<accession>A0AAP0BCG7</accession>
<name>A0AAP0BCG7_9ASPA</name>
<dbReference type="EMBL" id="JBBWWQ010000011">
    <property type="protein sequence ID" value="KAK8935307.1"/>
    <property type="molecule type" value="Genomic_DNA"/>
</dbReference>
<reference evidence="4 5" key="1">
    <citation type="journal article" date="2022" name="Nat. Plants">
        <title>Genomes of leafy and leafless Platanthera orchids illuminate the evolution of mycoheterotrophy.</title>
        <authorList>
            <person name="Li M.H."/>
            <person name="Liu K.W."/>
            <person name="Li Z."/>
            <person name="Lu H.C."/>
            <person name="Ye Q.L."/>
            <person name="Zhang D."/>
            <person name="Wang J.Y."/>
            <person name="Li Y.F."/>
            <person name="Zhong Z.M."/>
            <person name="Liu X."/>
            <person name="Yu X."/>
            <person name="Liu D.K."/>
            <person name="Tu X.D."/>
            <person name="Liu B."/>
            <person name="Hao Y."/>
            <person name="Liao X.Y."/>
            <person name="Jiang Y.T."/>
            <person name="Sun W.H."/>
            <person name="Chen J."/>
            <person name="Chen Y.Q."/>
            <person name="Ai Y."/>
            <person name="Zhai J.W."/>
            <person name="Wu S.S."/>
            <person name="Zhou Z."/>
            <person name="Hsiao Y.Y."/>
            <person name="Wu W.L."/>
            <person name="Chen Y.Y."/>
            <person name="Lin Y.F."/>
            <person name="Hsu J.L."/>
            <person name="Li C.Y."/>
            <person name="Wang Z.W."/>
            <person name="Zhao X."/>
            <person name="Zhong W.Y."/>
            <person name="Ma X.K."/>
            <person name="Ma L."/>
            <person name="Huang J."/>
            <person name="Chen G.Z."/>
            <person name="Huang M.Z."/>
            <person name="Huang L."/>
            <person name="Peng D.H."/>
            <person name="Luo Y.B."/>
            <person name="Zou S.Q."/>
            <person name="Chen S.P."/>
            <person name="Lan S."/>
            <person name="Tsai W.C."/>
            <person name="Van de Peer Y."/>
            <person name="Liu Z.J."/>
        </authorList>
    </citation>
    <scope>NUCLEOTIDE SEQUENCE [LARGE SCALE GENOMIC DNA]</scope>
    <source>
        <strain evidence="4">Lor287</strain>
    </source>
</reference>
<comment type="caution">
    <text evidence="4">The sequence shown here is derived from an EMBL/GenBank/DDBJ whole genome shotgun (WGS) entry which is preliminary data.</text>
</comment>
<evidence type="ECO:0000256" key="2">
    <source>
        <dbReference type="SAM" id="SignalP"/>
    </source>
</evidence>
<dbReference type="GO" id="GO:0008289">
    <property type="term" value="F:lipid binding"/>
    <property type="evidence" value="ECO:0007669"/>
    <property type="project" value="UniProtKB-KW"/>
</dbReference>
<dbReference type="AlphaFoldDB" id="A0AAP0BCG7"/>
<evidence type="ECO:0000259" key="3">
    <source>
        <dbReference type="SMART" id="SM00499"/>
    </source>
</evidence>
<keyword evidence="1" id="KW-0446">Lipid-binding</keyword>
<dbReference type="Proteomes" id="UP001418222">
    <property type="component" value="Unassembled WGS sequence"/>
</dbReference>
<evidence type="ECO:0000313" key="4">
    <source>
        <dbReference type="EMBL" id="KAK8935307.1"/>
    </source>
</evidence>
<keyword evidence="2" id="KW-0732">Signal</keyword>
<dbReference type="InterPro" id="IPR000528">
    <property type="entry name" value="Plant_nsLTP"/>
</dbReference>
<gene>
    <name evidence="4" type="primary">LTP1</name>
    <name evidence="4" type="ORF">KSP39_PZI013984</name>
</gene>
<dbReference type="GO" id="GO:0006869">
    <property type="term" value="P:lipid transport"/>
    <property type="evidence" value="ECO:0007669"/>
    <property type="project" value="InterPro"/>
</dbReference>
<dbReference type="SMART" id="SM00499">
    <property type="entry name" value="AAI"/>
    <property type="match status" value="1"/>
</dbReference>
<evidence type="ECO:0000256" key="1">
    <source>
        <dbReference type="RuleBase" id="RU000628"/>
    </source>
</evidence>
<feature type="chain" id="PRO_5043013528" description="Non-specific lipid-transfer protein" evidence="2">
    <location>
        <begin position="26"/>
        <end position="114"/>
    </location>
</feature>
<keyword evidence="1" id="KW-0813">Transport</keyword>
<dbReference type="PANTHER" id="PTHR33076">
    <property type="entry name" value="NON-SPECIFIC LIPID-TRANSFER PROTEIN 2-RELATED"/>
    <property type="match status" value="1"/>
</dbReference>
<proteinExistence type="inferred from homology"/>
<dbReference type="Pfam" id="PF00234">
    <property type="entry name" value="Tryp_alpha_amyl"/>
    <property type="match status" value="1"/>
</dbReference>
<evidence type="ECO:0000313" key="5">
    <source>
        <dbReference type="Proteomes" id="UP001418222"/>
    </source>
</evidence>
<feature type="domain" description="Bifunctional inhibitor/plant lipid transfer protein/seed storage helical" evidence="3">
    <location>
        <begin position="28"/>
        <end position="112"/>
    </location>
</feature>
<feature type="signal peptide" evidence="2">
    <location>
        <begin position="1"/>
        <end position="25"/>
    </location>
</feature>
<comment type="similarity">
    <text evidence="1">Belongs to the plant LTP family.</text>
</comment>
<organism evidence="4 5">
    <name type="scientific">Platanthera zijinensis</name>
    <dbReference type="NCBI Taxonomy" id="2320716"/>
    <lineage>
        <taxon>Eukaryota</taxon>
        <taxon>Viridiplantae</taxon>
        <taxon>Streptophyta</taxon>
        <taxon>Embryophyta</taxon>
        <taxon>Tracheophyta</taxon>
        <taxon>Spermatophyta</taxon>
        <taxon>Magnoliopsida</taxon>
        <taxon>Liliopsida</taxon>
        <taxon>Asparagales</taxon>
        <taxon>Orchidaceae</taxon>
        <taxon>Orchidoideae</taxon>
        <taxon>Orchideae</taxon>
        <taxon>Orchidinae</taxon>
        <taxon>Platanthera</taxon>
    </lineage>
</organism>
<dbReference type="SUPFAM" id="SSF47699">
    <property type="entry name" value="Bifunctional inhibitor/lipid-transfer protein/seed storage 2S albumin"/>
    <property type="match status" value="1"/>
</dbReference>
<comment type="function">
    <text evidence="1">Plant non-specific lipid-transfer proteins transfer phospholipids as well as galactolipids across membranes. May play a role in wax or cutin deposition in the cell walls of expanding epidermal cells and certain secretory tissues.</text>
</comment>
<dbReference type="InterPro" id="IPR036312">
    <property type="entry name" value="Bifun_inhib/LTP/seed_sf"/>
</dbReference>
<dbReference type="Gene3D" id="1.10.110.10">
    <property type="entry name" value="Plant lipid-transfer and hydrophobic proteins"/>
    <property type="match status" value="1"/>
</dbReference>
<sequence>MTNMIVVVAVALAMVLTILPMSTTALTCVDVEFDLLPCLTYIRSGGDVPSTCCSGLNNLVNAAKTTDDRRTACNCLKSLAQRASQDELDRAATLPDKCDISIPYKITPTIDCSK</sequence>
<dbReference type="PRINTS" id="PR00382">
    <property type="entry name" value="LIPIDTRNSFER"/>
</dbReference>